<name>A0ABW4V8H0_9MICO</name>
<keyword evidence="3 6" id="KW-0812">Transmembrane</keyword>
<dbReference type="PANTHER" id="PTHR30086:SF17">
    <property type="entry name" value="LYSE FAMILY TRANSLOCATOR"/>
    <property type="match status" value="1"/>
</dbReference>
<dbReference type="PANTHER" id="PTHR30086">
    <property type="entry name" value="ARGININE EXPORTER PROTEIN ARGO"/>
    <property type="match status" value="1"/>
</dbReference>
<sequence>MDQFLAVALAHFLAVLIPGIGFFLIVRTATAHGRRAASAVCVGIATANGALIAAAFGGLSLIGDPTVLAWIELAGGAFLMWMGIAFWRASVSSTVDAGGSSGRVAWGRNFGMGLASGLLNPKNPWITRVAAVVVTILGIAFFGIGIGIGIGIVSSRVTCSRSSHIFAAEVADADTREHLILRGESPVGAVIDFDSLPLNRVCTLAKPICYHAH</sequence>
<keyword evidence="5 6" id="KW-0472">Membrane</keyword>
<evidence type="ECO:0000256" key="3">
    <source>
        <dbReference type="ARBA" id="ARBA00022692"/>
    </source>
</evidence>
<evidence type="ECO:0000256" key="2">
    <source>
        <dbReference type="ARBA" id="ARBA00022475"/>
    </source>
</evidence>
<feature type="transmembrane region" description="Helical" evidence="6">
    <location>
        <begin position="6"/>
        <end position="26"/>
    </location>
</feature>
<dbReference type="InterPro" id="IPR001123">
    <property type="entry name" value="LeuE-type"/>
</dbReference>
<evidence type="ECO:0000256" key="4">
    <source>
        <dbReference type="ARBA" id="ARBA00022989"/>
    </source>
</evidence>
<gene>
    <name evidence="7" type="ORF">ACFSL2_11475</name>
</gene>
<accession>A0ABW4V8H0</accession>
<comment type="caution">
    <text evidence="7">The sequence shown here is derived from an EMBL/GenBank/DDBJ whole genome shotgun (WGS) entry which is preliminary data.</text>
</comment>
<evidence type="ECO:0000256" key="5">
    <source>
        <dbReference type="ARBA" id="ARBA00023136"/>
    </source>
</evidence>
<evidence type="ECO:0000313" key="7">
    <source>
        <dbReference type="EMBL" id="MFD2026128.1"/>
    </source>
</evidence>
<evidence type="ECO:0000256" key="6">
    <source>
        <dbReference type="SAM" id="Phobius"/>
    </source>
</evidence>
<evidence type="ECO:0000256" key="1">
    <source>
        <dbReference type="ARBA" id="ARBA00004651"/>
    </source>
</evidence>
<feature type="transmembrane region" description="Helical" evidence="6">
    <location>
        <begin position="38"/>
        <end position="62"/>
    </location>
</feature>
<evidence type="ECO:0000313" key="8">
    <source>
        <dbReference type="Proteomes" id="UP001597338"/>
    </source>
</evidence>
<reference evidence="8" key="1">
    <citation type="journal article" date="2019" name="Int. J. Syst. Evol. Microbiol.">
        <title>The Global Catalogue of Microorganisms (GCM) 10K type strain sequencing project: providing services to taxonomists for standard genome sequencing and annotation.</title>
        <authorList>
            <consortium name="The Broad Institute Genomics Platform"/>
            <consortium name="The Broad Institute Genome Sequencing Center for Infectious Disease"/>
            <person name="Wu L."/>
            <person name="Ma J."/>
        </authorList>
    </citation>
    <scope>NUCLEOTIDE SEQUENCE [LARGE SCALE GENOMIC DNA]</scope>
    <source>
        <strain evidence="8">CCM 7043</strain>
    </source>
</reference>
<organism evidence="7 8">
    <name type="scientific">Promicromonospora aerolata</name>
    <dbReference type="NCBI Taxonomy" id="195749"/>
    <lineage>
        <taxon>Bacteria</taxon>
        <taxon>Bacillati</taxon>
        <taxon>Actinomycetota</taxon>
        <taxon>Actinomycetes</taxon>
        <taxon>Micrococcales</taxon>
        <taxon>Promicromonosporaceae</taxon>
        <taxon>Promicromonospora</taxon>
    </lineage>
</organism>
<dbReference type="RefSeq" id="WP_377197981.1">
    <property type="nucleotide sequence ID" value="NZ_JBHUHF010000001.1"/>
</dbReference>
<feature type="transmembrane region" description="Helical" evidence="6">
    <location>
        <begin position="129"/>
        <end position="153"/>
    </location>
</feature>
<comment type="subcellular location">
    <subcellularLocation>
        <location evidence="1">Cell membrane</location>
        <topology evidence="1">Multi-pass membrane protein</topology>
    </subcellularLocation>
</comment>
<protein>
    <submittedName>
        <fullName evidence="7">LysE family translocator</fullName>
    </submittedName>
</protein>
<dbReference type="EMBL" id="JBHUHF010000001">
    <property type="protein sequence ID" value="MFD2026128.1"/>
    <property type="molecule type" value="Genomic_DNA"/>
</dbReference>
<proteinExistence type="predicted"/>
<feature type="transmembrane region" description="Helical" evidence="6">
    <location>
        <begin position="68"/>
        <end position="87"/>
    </location>
</feature>
<dbReference type="Pfam" id="PF01810">
    <property type="entry name" value="LysE"/>
    <property type="match status" value="1"/>
</dbReference>
<dbReference type="Proteomes" id="UP001597338">
    <property type="component" value="Unassembled WGS sequence"/>
</dbReference>
<keyword evidence="2" id="KW-1003">Cell membrane</keyword>
<keyword evidence="4 6" id="KW-1133">Transmembrane helix</keyword>
<keyword evidence="8" id="KW-1185">Reference proteome</keyword>